<feature type="region of interest" description="Disordered" evidence="1">
    <location>
        <begin position="480"/>
        <end position="503"/>
    </location>
</feature>
<accession>A0A1Q5QA38</accession>
<dbReference type="EMBL" id="LFMY01000002">
    <property type="protein sequence ID" value="OKL62792.1"/>
    <property type="molecule type" value="Genomic_DNA"/>
</dbReference>
<dbReference type="AlphaFoldDB" id="A0A1Q5QA38"/>
<proteinExistence type="predicted"/>
<feature type="compositionally biased region" description="Acidic residues" evidence="1">
    <location>
        <begin position="484"/>
        <end position="503"/>
    </location>
</feature>
<dbReference type="RefSeq" id="XP_020122913.1">
    <property type="nucleotide sequence ID" value="XM_020261199.1"/>
</dbReference>
<comment type="caution">
    <text evidence="2">The sequence shown here is derived from an EMBL/GenBank/DDBJ whole genome shotgun (WGS) entry which is preliminary data.</text>
</comment>
<evidence type="ECO:0000256" key="1">
    <source>
        <dbReference type="SAM" id="MobiDB-lite"/>
    </source>
</evidence>
<name>A0A1Q5QA38_TALAT</name>
<organism evidence="2 3">
    <name type="scientific">Talaromyces atroroseus</name>
    <dbReference type="NCBI Taxonomy" id="1441469"/>
    <lineage>
        <taxon>Eukaryota</taxon>
        <taxon>Fungi</taxon>
        <taxon>Dikarya</taxon>
        <taxon>Ascomycota</taxon>
        <taxon>Pezizomycotina</taxon>
        <taxon>Eurotiomycetes</taxon>
        <taxon>Eurotiomycetidae</taxon>
        <taxon>Eurotiales</taxon>
        <taxon>Trichocomaceae</taxon>
        <taxon>Talaromyces</taxon>
        <taxon>Talaromyces sect. Trachyspermi</taxon>
    </lineage>
</organism>
<dbReference type="GeneID" id="31001281"/>
<evidence type="ECO:0000313" key="2">
    <source>
        <dbReference type="EMBL" id="OKL62792.1"/>
    </source>
</evidence>
<sequence>MPSRVGAHLTPISSSVDLQHGMGFVVKYRNNAINAMDLWLGIHVPSNVAPKTLTTKPRKNAGTDTPAAERAYMFYMPGRNSYAWIERKSLYPLSELSPEEFNLEDRADSWLYAKLYDLIEDYGNDLQFWIDMATKERQQKGSSSKQPYLVLPYADRDESESNALDESSDKEQSPPAKRNPKETHARPANKKAKAASLPDPLLNGEEIVQIYIGNAATLQKIFQLTRNNIRKSSFLEGLIQGNPPFIFHPTLFQMSPDEFETVHAYLSTDDDADSDLVHVGDSIEKLVGEDHILGDALKIGRTYTLKNLKGIEDLTELIPRLGKLYKKACLLNLDKMSKSTILKLQVVWNIYCGAPQLPLFLDFIESIMPHLPPMHPSRNVFVGHTAQAPPFGSPLASSLSCSQQQWIIDFLAETMMLYLATDLQRFCNFMQQYAWMQAVVYERRAQFCNAHLGDLSRLEMALMQREPFDETIIVRFEEAQQEAQAEEQEEKGEQADDTEALFC</sequence>
<protein>
    <submittedName>
        <fullName evidence="2">Uncharacterized protein</fullName>
    </submittedName>
</protein>
<keyword evidence="3" id="KW-1185">Reference proteome</keyword>
<gene>
    <name evidence="2" type="ORF">UA08_01526</name>
</gene>
<evidence type="ECO:0000313" key="3">
    <source>
        <dbReference type="Proteomes" id="UP000214365"/>
    </source>
</evidence>
<feature type="region of interest" description="Disordered" evidence="1">
    <location>
        <begin position="159"/>
        <end position="197"/>
    </location>
</feature>
<reference evidence="2 3" key="1">
    <citation type="submission" date="2015-06" db="EMBL/GenBank/DDBJ databases">
        <title>Talaromyces atroroseus IBT 11181 draft genome.</title>
        <authorList>
            <person name="Rasmussen K.B."/>
            <person name="Rasmussen S."/>
            <person name="Petersen B."/>
            <person name="Sicheritz-Ponten T."/>
            <person name="Mortensen U.H."/>
            <person name="Thrane U."/>
        </authorList>
    </citation>
    <scope>NUCLEOTIDE SEQUENCE [LARGE SCALE GENOMIC DNA]</scope>
    <source>
        <strain evidence="2 3">IBT 11181</strain>
    </source>
</reference>
<dbReference type="OrthoDB" id="4227269at2759"/>
<dbReference type="Proteomes" id="UP000214365">
    <property type="component" value="Unassembled WGS sequence"/>
</dbReference>